<name>A0AA37I0P7_SEGBR</name>
<dbReference type="Pfam" id="PF02518">
    <property type="entry name" value="HATPase_c"/>
    <property type="match status" value="1"/>
</dbReference>
<protein>
    <recommendedName>
        <fullName evidence="2">histidine kinase</fullName>
        <ecNumber evidence="2">2.7.13.3</ecNumber>
    </recommendedName>
</protein>
<evidence type="ECO:0000256" key="1">
    <source>
        <dbReference type="ARBA" id="ARBA00000085"/>
    </source>
</evidence>
<dbReference type="CDD" id="cd00075">
    <property type="entry name" value="HATPase"/>
    <property type="match status" value="1"/>
</dbReference>
<reference evidence="9" key="1">
    <citation type="submission" date="2021-08" db="EMBL/GenBank/DDBJ databases">
        <title>Prevotella lacticifex sp. nov., isolated from rumen of cow.</title>
        <authorList>
            <person name="Shinkai T."/>
            <person name="Ikeyama N."/>
            <person name="Kumagai M."/>
            <person name="Ohmori H."/>
            <person name="Sakamoto M."/>
            <person name="Ohkuma M."/>
            <person name="Mitsumori M."/>
        </authorList>
    </citation>
    <scope>NUCLEOTIDE SEQUENCE</scope>
    <source>
        <strain evidence="9">DSM 11371</strain>
    </source>
</reference>
<dbReference type="InterPro" id="IPR036890">
    <property type="entry name" value="HATPase_C_sf"/>
</dbReference>
<gene>
    <name evidence="9" type="ORF">PRRU23_06910</name>
</gene>
<keyword evidence="7" id="KW-0472">Membrane</keyword>
<keyword evidence="7" id="KW-0812">Transmembrane</keyword>
<evidence type="ECO:0000256" key="2">
    <source>
        <dbReference type="ARBA" id="ARBA00012438"/>
    </source>
</evidence>
<dbReference type="Gene3D" id="1.10.287.130">
    <property type="match status" value="1"/>
</dbReference>
<keyword evidence="3" id="KW-0597">Phosphoprotein</keyword>
<proteinExistence type="predicted"/>
<evidence type="ECO:0000256" key="7">
    <source>
        <dbReference type="SAM" id="Phobius"/>
    </source>
</evidence>
<evidence type="ECO:0000256" key="4">
    <source>
        <dbReference type="ARBA" id="ARBA00022679"/>
    </source>
</evidence>
<comment type="caution">
    <text evidence="9">The sequence shown here is derived from an EMBL/GenBank/DDBJ whole genome shotgun (WGS) entry which is preliminary data.</text>
</comment>
<accession>A0AA37I0P7</accession>
<dbReference type="InterPro" id="IPR003594">
    <property type="entry name" value="HATPase_dom"/>
</dbReference>
<keyword evidence="6" id="KW-0902">Two-component regulatory system</keyword>
<dbReference type="EMBL" id="BPTR01000001">
    <property type="protein sequence ID" value="GJG26991.1"/>
    <property type="molecule type" value="Genomic_DNA"/>
</dbReference>
<dbReference type="Proteomes" id="UP000887043">
    <property type="component" value="Unassembled WGS sequence"/>
</dbReference>
<comment type="catalytic activity">
    <reaction evidence="1">
        <text>ATP + protein L-histidine = ADP + protein N-phospho-L-histidine.</text>
        <dbReference type="EC" id="2.7.13.3"/>
    </reaction>
</comment>
<dbReference type="Gene3D" id="3.30.565.10">
    <property type="entry name" value="Histidine kinase-like ATPase, C-terminal domain"/>
    <property type="match status" value="1"/>
</dbReference>
<dbReference type="InterPro" id="IPR036097">
    <property type="entry name" value="HisK_dim/P_sf"/>
</dbReference>
<keyword evidence="4" id="KW-0808">Transferase</keyword>
<feature type="transmembrane region" description="Helical" evidence="7">
    <location>
        <begin position="157"/>
        <end position="176"/>
    </location>
</feature>
<evidence type="ECO:0000256" key="5">
    <source>
        <dbReference type="ARBA" id="ARBA00022777"/>
    </source>
</evidence>
<organism evidence="9 10">
    <name type="scientific">Segatella bryantii</name>
    <name type="common">Prevotella bryantii</name>
    <dbReference type="NCBI Taxonomy" id="77095"/>
    <lineage>
        <taxon>Bacteria</taxon>
        <taxon>Pseudomonadati</taxon>
        <taxon>Bacteroidota</taxon>
        <taxon>Bacteroidia</taxon>
        <taxon>Bacteroidales</taxon>
        <taxon>Prevotellaceae</taxon>
        <taxon>Segatella</taxon>
    </lineage>
</organism>
<dbReference type="CDD" id="cd00082">
    <property type="entry name" value="HisKA"/>
    <property type="match status" value="1"/>
</dbReference>
<keyword evidence="7" id="KW-1133">Transmembrane helix</keyword>
<dbReference type="GO" id="GO:0004721">
    <property type="term" value="F:phosphoprotein phosphatase activity"/>
    <property type="evidence" value="ECO:0007669"/>
    <property type="project" value="TreeGrafter"/>
</dbReference>
<dbReference type="AlphaFoldDB" id="A0AA37I0P7"/>
<dbReference type="InterPro" id="IPR050351">
    <property type="entry name" value="BphY/WalK/GraS-like"/>
</dbReference>
<sequence length="402" mass="46223">MVIKNEMNTGHKISITYSVITIGLVLLAGLIFYIIFSKYTENLYFEYLQEKAHVVATERFEKDELSPEKYKQVVQLRKRAIPTSQQYFINLSDHVKAKGMISKYLSDTQLSDLFKGKDINFKYGDEVGCAFTYDDNEGMFAVIVMSRNPYGEAINQYIGIAIMAIIFVSAIILYLISRLYAIKVVNRIDKNYQTEKMFVNNASHEINNPLTAIQGECEITLMRERTPQEYINTLQRINEETDRIINIMSQLLQFSHTRMEKINETEIENVNMADFMQTFTNEHTLLTIEDNFSVAIKENLLHIAIRNLVNNAHKYSGEKPISLTLGHHQLIIQDYGIGIPEDEIQHIFEPFYRASNTTSIKGHGIGLALAHEILEKYGCKLTVSSKKNNGTKICITFKKTYY</sequence>
<dbReference type="PROSITE" id="PS50109">
    <property type="entry name" value="HIS_KIN"/>
    <property type="match status" value="1"/>
</dbReference>
<dbReference type="EC" id="2.7.13.3" evidence="2"/>
<evidence type="ECO:0000313" key="10">
    <source>
        <dbReference type="Proteomes" id="UP000887043"/>
    </source>
</evidence>
<evidence type="ECO:0000259" key="8">
    <source>
        <dbReference type="PROSITE" id="PS50109"/>
    </source>
</evidence>
<dbReference type="GO" id="GO:0016036">
    <property type="term" value="P:cellular response to phosphate starvation"/>
    <property type="evidence" value="ECO:0007669"/>
    <property type="project" value="TreeGrafter"/>
</dbReference>
<dbReference type="SMART" id="SM00387">
    <property type="entry name" value="HATPase_c"/>
    <property type="match status" value="1"/>
</dbReference>
<dbReference type="Pfam" id="PF00512">
    <property type="entry name" value="HisKA"/>
    <property type="match status" value="1"/>
</dbReference>
<dbReference type="PANTHER" id="PTHR45453">
    <property type="entry name" value="PHOSPHATE REGULON SENSOR PROTEIN PHOR"/>
    <property type="match status" value="1"/>
</dbReference>
<dbReference type="SUPFAM" id="SSF47384">
    <property type="entry name" value="Homodimeric domain of signal transducing histidine kinase"/>
    <property type="match status" value="1"/>
</dbReference>
<dbReference type="GO" id="GO:0000155">
    <property type="term" value="F:phosphorelay sensor kinase activity"/>
    <property type="evidence" value="ECO:0007669"/>
    <property type="project" value="InterPro"/>
</dbReference>
<evidence type="ECO:0000256" key="3">
    <source>
        <dbReference type="ARBA" id="ARBA00022553"/>
    </source>
</evidence>
<dbReference type="PANTHER" id="PTHR45453:SF1">
    <property type="entry name" value="PHOSPHATE REGULON SENSOR PROTEIN PHOR"/>
    <property type="match status" value="1"/>
</dbReference>
<dbReference type="InterPro" id="IPR004358">
    <property type="entry name" value="Sig_transdc_His_kin-like_C"/>
</dbReference>
<feature type="domain" description="Histidine kinase" evidence="8">
    <location>
        <begin position="201"/>
        <end position="401"/>
    </location>
</feature>
<evidence type="ECO:0000313" key="9">
    <source>
        <dbReference type="EMBL" id="GJG26991.1"/>
    </source>
</evidence>
<dbReference type="SUPFAM" id="SSF55874">
    <property type="entry name" value="ATPase domain of HSP90 chaperone/DNA topoisomerase II/histidine kinase"/>
    <property type="match status" value="1"/>
</dbReference>
<keyword evidence="5 9" id="KW-0418">Kinase</keyword>
<dbReference type="PRINTS" id="PR00344">
    <property type="entry name" value="BCTRLSENSOR"/>
</dbReference>
<dbReference type="SMART" id="SM00388">
    <property type="entry name" value="HisKA"/>
    <property type="match status" value="1"/>
</dbReference>
<dbReference type="GO" id="GO:0005886">
    <property type="term" value="C:plasma membrane"/>
    <property type="evidence" value="ECO:0007669"/>
    <property type="project" value="TreeGrafter"/>
</dbReference>
<evidence type="ECO:0000256" key="6">
    <source>
        <dbReference type="ARBA" id="ARBA00023012"/>
    </source>
</evidence>
<dbReference type="InterPro" id="IPR003661">
    <property type="entry name" value="HisK_dim/P_dom"/>
</dbReference>
<dbReference type="InterPro" id="IPR005467">
    <property type="entry name" value="His_kinase_dom"/>
</dbReference>
<feature type="transmembrane region" description="Helical" evidence="7">
    <location>
        <begin position="15"/>
        <end position="36"/>
    </location>
</feature>